<protein>
    <submittedName>
        <fullName evidence="1">714_t:CDS:1</fullName>
    </submittedName>
</protein>
<proteinExistence type="predicted"/>
<comment type="caution">
    <text evidence="1">The sequence shown here is derived from an EMBL/GenBank/DDBJ whole genome shotgun (WGS) entry which is preliminary data.</text>
</comment>
<dbReference type="Proteomes" id="UP000789375">
    <property type="component" value="Unassembled WGS sequence"/>
</dbReference>
<sequence length="112" mass="12848">MQTKLNYEDASNMAAAQSNKSFSNESLFLYQRGSAQNMEMIIPNYSLQFISNDQSPLIYWPYYLINSQEGIYQDHCNYQNVICSYANTSSFESLSDFPSGQHRVQGNFQAVN</sequence>
<accession>A0A9N9DEY3</accession>
<gene>
    <name evidence="1" type="ORF">FMOSSE_LOCUS10625</name>
</gene>
<organism evidence="1 2">
    <name type="scientific">Funneliformis mosseae</name>
    <name type="common">Endomycorrhizal fungus</name>
    <name type="synonym">Glomus mosseae</name>
    <dbReference type="NCBI Taxonomy" id="27381"/>
    <lineage>
        <taxon>Eukaryota</taxon>
        <taxon>Fungi</taxon>
        <taxon>Fungi incertae sedis</taxon>
        <taxon>Mucoromycota</taxon>
        <taxon>Glomeromycotina</taxon>
        <taxon>Glomeromycetes</taxon>
        <taxon>Glomerales</taxon>
        <taxon>Glomeraceae</taxon>
        <taxon>Funneliformis</taxon>
    </lineage>
</organism>
<name>A0A9N9DEY3_FUNMO</name>
<reference evidence="1" key="1">
    <citation type="submission" date="2021-06" db="EMBL/GenBank/DDBJ databases">
        <authorList>
            <person name="Kallberg Y."/>
            <person name="Tangrot J."/>
            <person name="Rosling A."/>
        </authorList>
    </citation>
    <scope>NUCLEOTIDE SEQUENCE</scope>
    <source>
        <strain evidence="1">87-6 pot B 2015</strain>
    </source>
</reference>
<evidence type="ECO:0000313" key="2">
    <source>
        <dbReference type="Proteomes" id="UP000789375"/>
    </source>
</evidence>
<keyword evidence="2" id="KW-1185">Reference proteome</keyword>
<dbReference type="EMBL" id="CAJVPP010003628">
    <property type="protein sequence ID" value="CAG8633810.1"/>
    <property type="molecule type" value="Genomic_DNA"/>
</dbReference>
<dbReference type="AlphaFoldDB" id="A0A9N9DEY3"/>
<evidence type="ECO:0000313" key="1">
    <source>
        <dbReference type="EMBL" id="CAG8633810.1"/>
    </source>
</evidence>